<dbReference type="InterPro" id="IPR031641">
    <property type="entry name" value="PapA_C"/>
</dbReference>
<evidence type="ECO:0000256" key="5">
    <source>
        <dbReference type="ARBA" id="ARBA00012866"/>
    </source>
</evidence>
<dbReference type="Pfam" id="PF00668">
    <property type="entry name" value="Condensation"/>
    <property type="match status" value="1"/>
</dbReference>
<evidence type="ECO:0000256" key="2">
    <source>
        <dbReference type="ARBA" id="ARBA00000625"/>
    </source>
</evidence>
<dbReference type="InterPro" id="IPR001242">
    <property type="entry name" value="Condensation_dom"/>
</dbReference>
<evidence type="ECO:0000256" key="8">
    <source>
        <dbReference type="ARBA" id="ARBA00023315"/>
    </source>
</evidence>
<evidence type="ECO:0000256" key="6">
    <source>
        <dbReference type="ARBA" id="ARBA00013449"/>
    </source>
</evidence>
<gene>
    <name evidence="14" type="ORF">SAMN05444169_4837</name>
</gene>
<reference evidence="14 15" key="1">
    <citation type="submission" date="2016-11" db="EMBL/GenBank/DDBJ databases">
        <authorList>
            <person name="Jaros S."/>
            <person name="Januszkiewicz K."/>
            <person name="Wedrychowicz H."/>
        </authorList>
    </citation>
    <scope>NUCLEOTIDE SEQUENCE [LARGE SCALE GENOMIC DNA]</scope>
    <source>
        <strain evidence="14 15">GAS242</strain>
    </source>
</reference>
<evidence type="ECO:0000259" key="13">
    <source>
        <dbReference type="Pfam" id="PF16911"/>
    </source>
</evidence>
<keyword evidence="8" id="KW-0012">Acyltransferase</keyword>
<accession>A0A1M5NUM0</accession>
<dbReference type="SUPFAM" id="SSF52777">
    <property type="entry name" value="CoA-dependent acyltransferases"/>
    <property type="match status" value="2"/>
</dbReference>
<dbReference type="RefSeq" id="WP_079568106.1">
    <property type="nucleotide sequence ID" value="NZ_LT670818.1"/>
</dbReference>
<dbReference type="Pfam" id="PF16911">
    <property type="entry name" value="PapA_C"/>
    <property type="match status" value="1"/>
</dbReference>
<organism evidence="14 15">
    <name type="scientific">Bradyrhizobium erythrophlei</name>
    <dbReference type="NCBI Taxonomy" id="1437360"/>
    <lineage>
        <taxon>Bacteria</taxon>
        <taxon>Pseudomonadati</taxon>
        <taxon>Pseudomonadota</taxon>
        <taxon>Alphaproteobacteria</taxon>
        <taxon>Hyphomicrobiales</taxon>
        <taxon>Nitrobacteraceae</taxon>
        <taxon>Bradyrhizobium</taxon>
    </lineage>
</organism>
<dbReference type="InterPro" id="IPR023213">
    <property type="entry name" value="CAT-like_dom_sf"/>
</dbReference>
<comment type="similarity">
    <text evidence="4">Belongs to the acyltransferase PapA5 family.</text>
</comment>
<comment type="catalytic activity">
    <reaction evidence="3">
        <text>2 a mycocerosyl-[mycocerosic acid synthase] + a phthiodiolone = a dimycocerosyl phthiodiolone + 2 holo-[mycocerosic acid synthase].</text>
        <dbReference type="EC" id="2.3.1.282"/>
    </reaction>
</comment>
<comment type="catalytic activity">
    <reaction evidence="2">
        <text>2 a mycocerosyl-[mycocerosic acid synthase] + a phenolphthiocerol = a dimycocerosyl phenolphthiocerol + 2 holo-[mycocerosic acid synthase].</text>
        <dbReference type="EC" id="2.3.1.282"/>
    </reaction>
</comment>
<dbReference type="GO" id="GO:0016746">
    <property type="term" value="F:acyltransferase activity"/>
    <property type="evidence" value="ECO:0007669"/>
    <property type="project" value="UniProtKB-KW"/>
</dbReference>
<keyword evidence="7" id="KW-0808">Transferase</keyword>
<evidence type="ECO:0000256" key="7">
    <source>
        <dbReference type="ARBA" id="ARBA00022679"/>
    </source>
</evidence>
<feature type="domain" description="Condensation" evidence="12">
    <location>
        <begin position="31"/>
        <end position="148"/>
    </location>
</feature>
<evidence type="ECO:0000256" key="10">
    <source>
        <dbReference type="ARBA" id="ARBA00032317"/>
    </source>
</evidence>
<evidence type="ECO:0000256" key="4">
    <source>
        <dbReference type="ARBA" id="ARBA00006558"/>
    </source>
</evidence>
<dbReference type="EMBL" id="LT670818">
    <property type="protein sequence ID" value="SHG92879.1"/>
    <property type="molecule type" value="Genomic_DNA"/>
</dbReference>
<dbReference type="OrthoDB" id="6554933at2"/>
<feature type="domain" description="Phthiocerol/phthiodiolone dimycocerosyl transferase C-terminal" evidence="13">
    <location>
        <begin position="203"/>
        <end position="353"/>
    </location>
</feature>
<proteinExistence type="inferred from homology"/>
<dbReference type="Proteomes" id="UP000190675">
    <property type="component" value="Chromosome I"/>
</dbReference>
<name>A0A1M5NUM0_9BRAD</name>
<evidence type="ECO:0000256" key="9">
    <source>
        <dbReference type="ARBA" id="ARBA00030465"/>
    </source>
</evidence>
<dbReference type="Gene3D" id="3.30.559.30">
    <property type="entry name" value="Nonribosomal peptide synthetase, condensation domain"/>
    <property type="match status" value="1"/>
</dbReference>
<evidence type="ECO:0000256" key="1">
    <source>
        <dbReference type="ARBA" id="ARBA00000026"/>
    </source>
</evidence>
<dbReference type="PANTHER" id="PTHR28037">
    <property type="entry name" value="ALCOHOL O-ACETYLTRANSFERASE 1-RELATED"/>
    <property type="match status" value="1"/>
</dbReference>
<dbReference type="InterPro" id="IPR052058">
    <property type="entry name" value="Alcohol_O-acetyltransferase"/>
</dbReference>
<evidence type="ECO:0000259" key="12">
    <source>
        <dbReference type="Pfam" id="PF00668"/>
    </source>
</evidence>
<dbReference type="Gene3D" id="3.30.559.10">
    <property type="entry name" value="Chloramphenicol acetyltransferase-like domain"/>
    <property type="match status" value="1"/>
</dbReference>
<dbReference type="PANTHER" id="PTHR28037:SF1">
    <property type="entry name" value="ALCOHOL O-ACETYLTRANSFERASE 1-RELATED"/>
    <property type="match status" value="1"/>
</dbReference>
<evidence type="ECO:0000313" key="14">
    <source>
        <dbReference type="EMBL" id="SHG92879.1"/>
    </source>
</evidence>
<sequence length="411" mass="44338">MPVANRIRPLGCCERFFRLYSLAFPVHFCLVAQIGGAFDAARLSAAFDQVRRRHPALRVCIVDDAETGPAFHETDNSIEVHAAPVDADIDWRGVVESELTLPFDTTPGPLMRATALWASDGASIVLTFHHAMADALSGIRVLDDLMRALAGEHLDALSPLPPLEEMLAISAANSPVPQHTAFRTNISPASERVAQASDKLAVNIAILEWDQKETARLIQCCKENGTTVHGAICAAASRHLPPSDANAIRLHCPMDLSRIASIEAGHCGVFIGAGVVEIPAARQQSLWRDAREIVDRLRAARSPAAVTAMLQWIAAEFPPTAGRQEVEEFFASQPQSAAVISNLGVLPLAVDYGPLTLKAIWGPAMLTNLPADRQTIGVNTFAGRLRMVHQSYQPIPGLLDAIRRTLLSSCA</sequence>
<comment type="catalytic activity">
    <reaction evidence="1">
        <text>2 a mycocerosyl-[mycocerosic acid synthase] + a phthiocerol = a dimycocerosyl phthiocerol + 2 holo-[mycocerosic acid synthase].</text>
        <dbReference type="EC" id="2.3.1.282"/>
    </reaction>
</comment>
<dbReference type="AlphaFoldDB" id="A0A1M5NUM0"/>
<evidence type="ECO:0000256" key="3">
    <source>
        <dbReference type="ARBA" id="ARBA00001907"/>
    </source>
</evidence>
<evidence type="ECO:0000256" key="11">
    <source>
        <dbReference type="ARBA" id="ARBA00033407"/>
    </source>
</evidence>
<protein>
    <recommendedName>
        <fullName evidence="6">Phthiocerol/phthiodiolone dimycocerosyl transferase</fullName>
        <ecNumber evidence="5">2.3.1.282</ecNumber>
    </recommendedName>
    <alternativeName>
        <fullName evidence="11">Acyltransferase PapA5</fullName>
    </alternativeName>
    <alternativeName>
        <fullName evidence="9">Phthiocerol/phthiodiolone O-acyltransferase</fullName>
    </alternativeName>
    <alternativeName>
        <fullName evidence="10">Polyketide synthase-associated protein A5</fullName>
    </alternativeName>
</protein>
<evidence type="ECO:0000313" key="15">
    <source>
        <dbReference type="Proteomes" id="UP000190675"/>
    </source>
</evidence>
<dbReference type="EC" id="2.3.1.282" evidence="5"/>